<name>A0A8S5RFU4_9VIRU</name>
<protein>
    <submittedName>
        <fullName evidence="1">Uncharacterized protein</fullName>
    </submittedName>
</protein>
<proteinExistence type="predicted"/>
<reference evidence="1" key="1">
    <citation type="journal article" date="2021" name="Proc. Natl. Acad. Sci. U.S.A.">
        <title>A Catalog of Tens of Thousands of Viruses from Human Metagenomes Reveals Hidden Associations with Chronic Diseases.</title>
        <authorList>
            <person name="Tisza M.J."/>
            <person name="Buck C.B."/>
        </authorList>
    </citation>
    <scope>NUCLEOTIDE SEQUENCE</scope>
    <source>
        <strain evidence="1">Ct5rm7</strain>
    </source>
</reference>
<organism evidence="1">
    <name type="scientific">virus sp. ct5rm7</name>
    <dbReference type="NCBI Taxonomy" id="2827298"/>
    <lineage>
        <taxon>Viruses</taxon>
    </lineage>
</organism>
<evidence type="ECO:0000313" key="1">
    <source>
        <dbReference type="EMBL" id="DAE30262.1"/>
    </source>
</evidence>
<sequence>MKQKRMRLPLFIKLPFPLHYMSEIFTFLL</sequence>
<dbReference type="EMBL" id="BK059103">
    <property type="protein sequence ID" value="DAE30262.1"/>
    <property type="molecule type" value="Genomic_DNA"/>
</dbReference>
<accession>A0A8S5RFU4</accession>